<evidence type="ECO:0000313" key="1">
    <source>
        <dbReference type="EMBL" id="RKO92103.1"/>
    </source>
</evidence>
<keyword evidence="2" id="KW-1185">Reference proteome</keyword>
<accession>A0A4P9WJI0</accession>
<dbReference type="EMBL" id="KZ994778">
    <property type="protein sequence ID" value="RKO92103.1"/>
    <property type="molecule type" value="Genomic_DNA"/>
</dbReference>
<dbReference type="AlphaFoldDB" id="A0A4P9WJI0"/>
<reference evidence="2" key="1">
    <citation type="journal article" date="2018" name="Nat. Microbiol.">
        <title>Leveraging single-cell genomics to expand the fungal tree of life.</title>
        <authorList>
            <person name="Ahrendt S.R."/>
            <person name="Quandt C.A."/>
            <person name="Ciobanu D."/>
            <person name="Clum A."/>
            <person name="Salamov A."/>
            <person name="Andreopoulos B."/>
            <person name="Cheng J.F."/>
            <person name="Woyke T."/>
            <person name="Pelin A."/>
            <person name="Henrissat B."/>
            <person name="Reynolds N.K."/>
            <person name="Benny G.L."/>
            <person name="Smith M.E."/>
            <person name="James T.Y."/>
            <person name="Grigoriev I.V."/>
        </authorList>
    </citation>
    <scope>NUCLEOTIDE SEQUENCE [LARGE SCALE GENOMIC DNA]</scope>
</reference>
<organism evidence="1 2">
    <name type="scientific">Blyttiomyces helicus</name>
    <dbReference type="NCBI Taxonomy" id="388810"/>
    <lineage>
        <taxon>Eukaryota</taxon>
        <taxon>Fungi</taxon>
        <taxon>Fungi incertae sedis</taxon>
        <taxon>Chytridiomycota</taxon>
        <taxon>Chytridiomycota incertae sedis</taxon>
        <taxon>Chytridiomycetes</taxon>
        <taxon>Chytridiomycetes incertae sedis</taxon>
        <taxon>Blyttiomyces</taxon>
    </lineage>
</organism>
<sequence>MADKPSEGKVPVHTVGTALGAFKSTAKTLVILDPCCTWELGETTMRPVSEVPSGRCSPILSGAFQRSDPPDSFPKYIRKIKCGCRFMDQALTFKMERGIYPTVTDDECLRSKNKSGLKFERVFLESPLPVAHHDLHQEERKLDKGQMVIDRHFQHGVLGGLMKHKWSFLHLLVGHGQLHLMTLEISGLKLCYCPDTLKEVGVLLTGIGKALNKKGLHIMVSTSFSKLYATFLLLMREYCDVESWERGQKLRDAVKGQMDIQMQNEALSWSMGRAAQGAHAMGWKRMKRDALRRVK</sequence>
<gene>
    <name evidence="1" type="ORF">BDK51DRAFT_31096</name>
</gene>
<name>A0A4P9WJI0_9FUNG</name>
<dbReference type="Proteomes" id="UP000269721">
    <property type="component" value="Unassembled WGS sequence"/>
</dbReference>
<evidence type="ECO:0000313" key="2">
    <source>
        <dbReference type="Proteomes" id="UP000269721"/>
    </source>
</evidence>
<protein>
    <submittedName>
        <fullName evidence="1">Uncharacterized protein</fullName>
    </submittedName>
</protein>
<proteinExistence type="predicted"/>